<dbReference type="Proteomes" id="UP000254343">
    <property type="component" value="Unassembled WGS sequence"/>
</dbReference>
<dbReference type="RefSeq" id="WP_002717849.1">
    <property type="nucleotide sequence ID" value="NZ_UFSI01000001.1"/>
</dbReference>
<name>A0A380W4E1_AFIFE</name>
<dbReference type="AlphaFoldDB" id="A0A380W4E1"/>
<evidence type="ECO:0000313" key="2">
    <source>
        <dbReference type="Proteomes" id="UP000254343"/>
    </source>
</evidence>
<evidence type="ECO:0000313" key="1">
    <source>
        <dbReference type="EMBL" id="SUU83065.1"/>
    </source>
</evidence>
<sequence>MKPNNVIADEWPTFRGRRLTAKEREFGLVITPISPKTVPRPGRLISSNQLWMGRCCRLFFELRYGGYPLETVGNRSTLTAQGVRELNAQALRIHDSIMEIAEQQERERLAAEDAAFRVIIEKRKIELPTSGRSKNKAA</sequence>
<protein>
    <submittedName>
        <fullName evidence="1">Uncharacterized protein</fullName>
    </submittedName>
</protein>
<gene>
    <name evidence="1" type="ORF">NCTC12722_00225</name>
</gene>
<accession>A0A380W4E1</accession>
<reference evidence="1 2" key="1">
    <citation type="submission" date="2018-06" db="EMBL/GenBank/DDBJ databases">
        <authorList>
            <consortium name="Pathogen Informatics"/>
            <person name="Doyle S."/>
        </authorList>
    </citation>
    <scope>NUCLEOTIDE SEQUENCE [LARGE SCALE GENOMIC DNA]</scope>
    <source>
        <strain evidence="1 2">NCTC12722</strain>
    </source>
</reference>
<dbReference type="EMBL" id="UIGB01000001">
    <property type="protein sequence ID" value="SUU83065.1"/>
    <property type="molecule type" value="Genomic_DNA"/>
</dbReference>
<organism evidence="1 2">
    <name type="scientific">Afipia felis</name>
    <name type="common">Cat scratch disease bacillus</name>
    <dbReference type="NCBI Taxonomy" id="1035"/>
    <lineage>
        <taxon>Bacteria</taxon>
        <taxon>Pseudomonadati</taxon>
        <taxon>Pseudomonadota</taxon>
        <taxon>Alphaproteobacteria</taxon>
        <taxon>Hyphomicrobiales</taxon>
        <taxon>Nitrobacteraceae</taxon>
        <taxon>Afipia</taxon>
    </lineage>
</organism>
<proteinExistence type="predicted"/>